<dbReference type="RefSeq" id="WP_011647231.1">
    <property type="nucleotide sequence ID" value="NC_008358.1"/>
</dbReference>
<feature type="domain" description="Protein kinase" evidence="6">
    <location>
        <begin position="273"/>
        <end position="529"/>
    </location>
</feature>
<name>Q0C010_HYPNA</name>
<dbReference type="Gene3D" id="3.30.200.20">
    <property type="entry name" value="Phosphorylase Kinase, domain 1"/>
    <property type="match status" value="1"/>
</dbReference>
<accession>Q0C010</accession>
<dbReference type="eggNOG" id="COG0515">
    <property type="taxonomic scope" value="Bacteria"/>
</dbReference>
<keyword evidence="3 8" id="KW-0418">Kinase</keyword>
<evidence type="ECO:0000313" key="8">
    <source>
        <dbReference type="EMBL" id="ABI76495.1"/>
    </source>
</evidence>
<keyword evidence="5" id="KW-0472">Membrane</keyword>
<evidence type="ECO:0000259" key="6">
    <source>
        <dbReference type="PROSITE" id="PS50011"/>
    </source>
</evidence>
<dbReference type="EC" id="2.7.1.-" evidence="8"/>
<organism evidence="8 9">
    <name type="scientific">Hyphomonas neptunium (strain ATCC 15444)</name>
    <dbReference type="NCBI Taxonomy" id="228405"/>
    <lineage>
        <taxon>Bacteria</taxon>
        <taxon>Pseudomonadati</taxon>
        <taxon>Pseudomonadota</taxon>
        <taxon>Alphaproteobacteria</taxon>
        <taxon>Hyphomonadales</taxon>
        <taxon>Hyphomonadaceae</taxon>
        <taxon>Hyphomonas</taxon>
    </lineage>
</organism>
<dbReference type="InterPro" id="IPR036457">
    <property type="entry name" value="PPM-type-like_dom_sf"/>
</dbReference>
<dbReference type="Gene3D" id="1.10.510.10">
    <property type="entry name" value="Transferase(Phosphotransferase) domain 1"/>
    <property type="match status" value="1"/>
</dbReference>
<dbReference type="Pfam" id="PF00069">
    <property type="entry name" value="Pkinase"/>
    <property type="match status" value="1"/>
</dbReference>
<dbReference type="SUPFAM" id="SSF81606">
    <property type="entry name" value="PP2C-like"/>
    <property type="match status" value="1"/>
</dbReference>
<keyword evidence="5" id="KW-0812">Transmembrane</keyword>
<feature type="transmembrane region" description="Helical" evidence="5">
    <location>
        <begin position="555"/>
        <end position="572"/>
    </location>
</feature>
<dbReference type="PANTHER" id="PTHR43289:SF6">
    <property type="entry name" value="SERINE_THREONINE-PROTEIN KINASE NEKL-3"/>
    <property type="match status" value="1"/>
</dbReference>
<dbReference type="EMBL" id="CP000158">
    <property type="protein sequence ID" value="ABI76495.1"/>
    <property type="molecule type" value="Genomic_DNA"/>
</dbReference>
<evidence type="ECO:0000256" key="4">
    <source>
        <dbReference type="ARBA" id="ARBA00022840"/>
    </source>
</evidence>
<dbReference type="InterPro" id="IPR001932">
    <property type="entry name" value="PPM-type_phosphatase-like_dom"/>
</dbReference>
<dbReference type="SMART" id="SM00331">
    <property type="entry name" value="PP2C_SIG"/>
    <property type="match status" value="1"/>
</dbReference>
<keyword evidence="5" id="KW-1133">Transmembrane helix</keyword>
<evidence type="ECO:0000256" key="2">
    <source>
        <dbReference type="ARBA" id="ARBA00022741"/>
    </source>
</evidence>
<reference evidence="8 9" key="1">
    <citation type="journal article" date="2006" name="J. Bacteriol.">
        <title>Comparative genomic evidence for a close relationship between the dimorphic prosthecate bacteria Hyphomonas neptunium and Caulobacter crescentus.</title>
        <authorList>
            <person name="Badger J.H."/>
            <person name="Hoover T.R."/>
            <person name="Brun Y.V."/>
            <person name="Weiner R.M."/>
            <person name="Laub M.T."/>
            <person name="Alexandre G."/>
            <person name="Mrazek J."/>
            <person name="Ren Q."/>
            <person name="Paulsen I.T."/>
            <person name="Nelson K.E."/>
            <person name="Khouri H.M."/>
            <person name="Radune D."/>
            <person name="Sosa J."/>
            <person name="Dodson R.J."/>
            <person name="Sullivan S.A."/>
            <person name="Rosovitz M.J."/>
            <person name="Madupu R."/>
            <person name="Brinkac L.M."/>
            <person name="Durkin A.S."/>
            <person name="Daugherty S.C."/>
            <person name="Kothari S.P."/>
            <person name="Giglio M.G."/>
            <person name="Zhou L."/>
            <person name="Haft D.H."/>
            <person name="Selengut J.D."/>
            <person name="Davidsen T.M."/>
            <person name="Yang Q."/>
            <person name="Zafar N."/>
            <person name="Ward N.L."/>
        </authorList>
    </citation>
    <scope>NUCLEOTIDE SEQUENCE [LARGE SCALE GENOMIC DNA]</scope>
    <source>
        <strain evidence="8 9">ATCC 15444</strain>
    </source>
</reference>
<protein>
    <submittedName>
        <fullName evidence="8">Carbohydrate kinase, FGGY family</fullName>
        <ecNumber evidence="8">2.7.1.-</ecNumber>
    </submittedName>
</protein>
<evidence type="ECO:0000256" key="3">
    <source>
        <dbReference type="ARBA" id="ARBA00022777"/>
    </source>
</evidence>
<dbReference type="InterPro" id="IPR011009">
    <property type="entry name" value="Kinase-like_dom_sf"/>
</dbReference>
<dbReference type="SUPFAM" id="SSF56112">
    <property type="entry name" value="Protein kinase-like (PK-like)"/>
    <property type="match status" value="1"/>
</dbReference>
<keyword evidence="4" id="KW-0067">ATP-binding</keyword>
<dbReference type="SMART" id="SM00332">
    <property type="entry name" value="PP2Cc"/>
    <property type="match status" value="1"/>
</dbReference>
<evidence type="ECO:0000256" key="5">
    <source>
        <dbReference type="SAM" id="Phobius"/>
    </source>
</evidence>
<dbReference type="AlphaFoldDB" id="Q0C010"/>
<sequence length="574" mass="61996">MRPAPLRLSVGQWSDRGQKETNQDFHGALIPQGAVLALKGASFAVADGVSSSRFGGEAAEIAVKSFLTDYYCTSDAWSVKTSARRVLEATNSWLFGQTRARTRGEGADGGYVTTFSALVIKGRVAHLLHVGDGVIGRLRQGAFEPLTEPHRVVLSPAETYLGRALGAGADVEIDYRSVALSEGDLFVLATDGAADHIPWRELSAHLNAQAGDLDLAAARLVAAAKANGSDDNLTVQIIRIDALPESDASDMIRAAQDFPPPPPLDALSEIDGLRILRKLHANARSHVYLVLDPATHRRLVLKAPAAELCADPVLLRRFMMEEWVARRVSSPHIVPAADLGRARSYLYVLLEFVDGQSLRQLMNDQPELPLETVRTLLEQIVAGVRALHRKEIAHGDLRPENILIDGTGGVQLIDFGSAHVAGIADSAIALPPAALGALQYAAPELLLGEPPGRASDQFAIGVIAYELLTGRLPYGAAGGKVRSDKNRRALTYQPATRAGQPLPAWINGALRTATDPLARRRYEALSEFLADLRAPNPRFLRERHAPLIERNPLRFWQGLCALLAALSLFLAIRG</sequence>
<gene>
    <name evidence="8" type="ordered locus">HNE_2237</name>
</gene>
<dbReference type="PROSITE" id="PS51746">
    <property type="entry name" value="PPM_2"/>
    <property type="match status" value="1"/>
</dbReference>
<evidence type="ECO:0000256" key="1">
    <source>
        <dbReference type="ARBA" id="ARBA00022679"/>
    </source>
</evidence>
<keyword evidence="2" id="KW-0547">Nucleotide-binding</keyword>
<dbReference type="PROSITE" id="PS50011">
    <property type="entry name" value="PROTEIN_KINASE_DOM"/>
    <property type="match status" value="1"/>
</dbReference>
<dbReference type="InterPro" id="IPR000719">
    <property type="entry name" value="Prot_kinase_dom"/>
</dbReference>
<dbReference type="KEGG" id="hne:HNE_2237"/>
<proteinExistence type="predicted"/>
<dbReference type="GO" id="GO:0004674">
    <property type="term" value="F:protein serine/threonine kinase activity"/>
    <property type="evidence" value="ECO:0007669"/>
    <property type="project" value="TreeGrafter"/>
</dbReference>
<dbReference type="CDD" id="cd14014">
    <property type="entry name" value="STKc_PknB_like"/>
    <property type="match status" value="1"/>
</dbReference>
<dbReference type="GO" id="GO:0005524">
    <property type="term" value="F:ATP binding"/>
    <property type="evidence" value="ECO:0007669"/>
    <property type="project" value="UniProtKB-KW"/>
</dbReference>
<dbReference type="eggNOG" id="COG0631">
    <property type="taxonomic scope" value="Bacteria"/>
</dbReference>
<feature type="domain" description="PPM-type phosphatase" evidence="7">
    <location>
        <begin position="9"/>
        <end position="240"/>
    </location>
</feature>
<dbReference type="Pfam" id="PF13672">
    <property type="entry name" value="PP2C_2"/>
    <property type="match status" value="1"/>
</dbReference>
<keyword evidence="1 8" id="KW-0808">Transferase</keyword>
<dbReference type="Gene3D" id="3.60.40.10">
    <property type="entry name" value="PPM-type phosphatase domain"/>
    <property type="match status" value="1"/>
</dbReference>
<keyword evidence="9" id="KW-1185">Reference proteome</keyword>
<dbReference type="PANTHER" id="PTHR43289">
    <property type="entry name" value="MITOGEN-ACTIVATED PROTEIN KINASE KINASE KINASE 20-RELATED"/>
    <property type="match status" value="1"/>
</dbReference>
<evidence type="ECO:0000259" key="7">
    <source>
        <dbReference type="PROSITE" id="PS51746"/>
    </source>
</evidence>
<evidence type="ECO:0000313" key="9">
    <source>
        <dbReference type="Proteomes" id="UP000001959"/>
    </source>
</evidence>
<dbReference type="Proteomes" id="UP000001959">
    <property type="component" value="Chromosome"/>
</dbReference>
<dbReference type="STRING" id="228405.HNE_2237"/>
<dbReference type="HOGENOM" id="CLU_034273_0_0_5"/>